<dbReference type="OrthoDB" id="329835at2759"/>
<dbReference type="eggNOG" id="KOG1202">
    <property type="taxonomic scope" value="Eukaryota"/>
</dbReference>
<dbReference type="HOGENOM" id="CLU_386382_0_0_1"/>
<feature type="domain" description="Ketoreductase" evidence="4">
    <location>
        <begin position="390"/>
        <end position="522"/>
    </location>
</feature>
<protein>
    <submittedName>
        <fullName evidence="5">Lovastatin nonaketide synthase</fullName>
    </submittedName>
</protein>
<dbReference type="InterPro" id="IPR036291">
    <property type="entry name" value="NAD(P)-bd_dom_sf"/>
</dbReference>
<sequence length="715" mass="77055">MFNSAITSLGRNPEFANAKCMVEVGPHSALAGPLKQIWKANKFSGLTYIPTWLRNTDSSQTLVETGGNLWVQNYSVNLEAVNAPVESVPRNYSKVFQTELRFSHEQRQIKYGRHDILGRLQATLVDGELVFSPDFLEQQDLAAGDVEVQVKAAEFELPQEGFPRAVTGHVLKVGPGVSSTLVGQEIITYAAGSYSTIIHIPNSLVVPVGSSAAEDLVASLPAISKVWNSMVTSAKATSGDFLLLLPTSLATTSLVAAFAQNIGIKIAVVVETKQQRDALASQKAAFEGLLLASERDAILDLLSSSRSESKPNLVLATGIESLFKQNPETLGKVFTSSVNILSQFSDVLLKTASKIAAKSIENAVITYSHETDTIKAHQSTSAVLRLDAKATYLMVGCLGGLGRSLTTRMMERGATSFAFISRSGADKPEAAQGDQGDQGCEREAPNSRCGARSHGLQDTLFEWMTYSKFMATVAPKVRGAESLHTALAETQLDFFLLDNFAWLRNLNGLPAVSLVLPMILDVGVVAENGDIETSLARKAMYGIDEREMLRGFEVAMLQPTPTPATAISGRAQIILGLEPAYLAAALSTDDAADAQLKSALAEGPDAAIQAIAMHIVQRCPRILMIAVEDSSVGGQADANYGLDSMIGAELRNWLFKESELDISFQHLLAPTVTFKKLATLSLGSWVVFSLKNQLERIFLLLCAMQKMVRIAVSKL</sequence>
<dbReference type="AlphaFoldDB" id="K1XYA4"/>
<evidence type="ECO:0000313" key="6">
    <source>
        <dbReference type="Proteomes" id="UP000006753"/>
    </source>
</evidence>
<dbReference type="Gene3D" id="3.40.366.10">
    <property type="entry name" value="Malonyl-Coenzyme A Acyl Carrier Protein, domain 2"/>
    <property type="match status" value="1"/>
</dbReference>
<dbReference type="SUPFAM" id="SSF50129">
    <property type="entry name" value="GroES-like"/>
    <property type="match status" value="1"/>
</dbReference>
<evidence type="ECO:0000256" key="3">
    <source>
        <dbReference type="SAM" id="MobiDB-lite"/>
    </source>
</evidence>
<dbReference type="PANTHER" id="PTHR43775:SF37">
    <property type="entry name" value="SI:DKEY-61P9.11"/>
    <property type="match status" value="1"/>
</dbReference>
<dbReference type="SUPFAM" id="SSF51735">
    <property type="entry name" value="NAD(P)-binding Rossmann-fold domains"/>
    <property type="match status" value="1"/>
</dbReference>
<dbReference type="GO" id="GO:0004312">
    <property type="term" value="F:fatty acid synthase activity"/>
    <property type="evidence" value="ECO:0007669"/>
    <property type="project" value="TreeGrafter"/>
</dbReference>
<evidence type="ECO:0000259" key="4">
    <source>
        <dbReference type="SMART" id="SM00822"/>
    </source>
</evidence>
<dbReference type="EMBL" id="JH921435">
    <property type="protein sequence ID" value="EKD17799.1"/>
    <property type="molecule type" value="Genomic_DNA"/>
</dbReference>
<dbReference type="Pfam" id="PF08659">
    <property type="entry name" value="KR"/>
    <property type="match status" value="2"/>
</dbReference>
<evidence type="ECO:0000313" key="5">
    <source>
        <dbReference type="EMBL" id="EKD17799.1"/>
    </source>
</evidence>
<organism evidence="5 6">
    <name type="scientific">Marssonina brunnea f. sp. multigermtubi (strain MB_m1)</name>
    <name type="common">Marssonina leaf spot fungus</name>
    <dbReference type="NCBI Taxonomy" id="1072389"/>
    <lineage>
        <taxon>Eukaryota</taxon>
        <taxon>Fungi</taxon>
        <taxon>Dikarya</taxon>
        <taxon>Ascomycota</taxon>
        <taxon>Pezizomycotina</taxon>
        <taxon>Leotiomycetes</taxon>
        <taxon>Helotiales</taxon>
        <taxon>Drepanopezizaceae</taxon>
        <taxon>Drepanopeziza</taxon>
    </lineage>
</organism>
<evidence type="ECO:0000256" key="1">
    <source>
        <dbReference type="ARBA" id="ARBA00022450"/>
    </source>
</evidence>
<dbReference type="Proteomes" id="UP000006753">
    <property type="component" value="Unassembled WGS sequence"/>
</dbReference>
<dbReference type="InterPro" id="IPR011032">
    <property type="entry name" value="GroES-like_sf"/>
</dbReference>
<reference evidence="5 6" key="1">
    <citation type="journal article" date="2012" name="BMC Genomics">
        <title>Sequencing the genome of Marssonina brunnea reveals fungus-poplar co-evolution.</title>
        <authorList>
            <person name="Zhu S."/>
            <person name="Cao Y.-Z."/>
            <person name="Jiang C."/>
            <person name="Tan B.-Y."/>
            <person name="Wang Z."/>
            <person name="Feng S."/>
            <person name="Zhang L."/>
            <person name="Su X.-H."/>
            <person name="Brejova B."/>
            <person name="Vinar T."/>
            <person name="Xu M."/>
            <person name="Wang M.-X."/>
            <person name="Zhang S.-G."/>
            <person name="Huang M.-R."/>
            <person name="Wu R."/>
            <person name="Zhou Y."/>
        </authorList>
    </citation>
    <scope>NUCLEOTIDE SEQUENCE [LARGE SCALE GENOMIC DNA]</scope>
    <source>
        <strain evidence="5 6">MB_m1</strain>
    </source>
</reference>
<dbReference type="InterPro" id="IPR057326">
    <property type="entry name" value="KR_dom"/>
</dbReference>
<feature type="region of interest" description="Disordered" evidence="3">
    <location>
        <begin position="424"/>
        <end position="452"/>
    </location>
</feature>
<dbReference type="STRING" id="1072389.K1XYA4"/>
<dbReference type="Gene3D" id="3.90.180.10">
    <property type="entry name" value="Medium-chain alcohol dehydrogenases, catalytic domain"/>
    <property type="match status" value="2"/>
</dbReference>
<dbReference type="SMART" id="SM00822">
    <property type="entry name" value="PKS_KR"/>
    <property type="match status" value="1"/>
</dbReference>
<dbReference type="PANTHER" id="PTHR43775">
    <property type="entry name" value="FATTY ACID SYNTHASE"/>
    <property type="match status" value="1"/>
</dbReference>
<dbReference type="KEGG" id="mbe:MBM_04168"/>
<dbReference type="Gene3D" id="3.40.50.720">
    <property type="entry name" value="NAD(P)-binding Rossmann-like Domain"/>
    <property type="match status" value="2"/>
</dbReference>
<accession>K1XYA4</accession>
<gene>
    <name evidence="5" type="ORF">MBM_04168</name>
</gene>
<dbReference type="GO" id="GO:0044550">
    <property type="term" value="P:secondary metabolite biosynthetic process"/>
    <property type="evidence" value="ECO:0007669"/>
    <property type="project" value="TreeGrafter"/>
</dbReference>
<dbReference type="InParanoid" id="K1XYA4"/>
<dbReference type="InterPro" id="IPR001227">
    <property type="entry name" value="Ac_transferase_dom_sf"/>
</dbReference>
<dbReference type="InterPro" id="IPR013968">
    <property type="entry name" value="PKS_KR"/>
</dbReference>
<keyword evidence="2" id="KW-0597">Phosphoprotein</keyword>
<proteinExistence type="predicted"/>
<dbReference type="GO" id="GO:0006633">
    <property type="term" value="P:fatty acid biosynthetic process"/>
    <property type="evidence" value="ECO:0007669"/>
    <property type="project" value="TreeGrafter"/>
</dbReference>
<evidence type="ECO:0000256" key="2">
    <source>
        <dbReference type="ARBA" id="ARBA00022553"/>
    </source>
</evidence>
<dbReference type="InterPro" id="IPR050091">
    <property type="entry name" value="PKS_NRPS_Biosynth_Enz"/>
</dbReference>
<keyword evidence="6" id="KW-1185">Reference proteome</keyword>
<name>K1XYA4_MARBU</name>
<keyword evidence="1" id="KW-0596">Phosphopantetheine</keyword>